<evidence type="ECO:0000256" key="1">
    <source>
        <dbReference type="SAM" id="SignalP"/>
    </source>
</evidence>
<dbReference type="AlphaFoldDB" id="A0A0J8YA58"/>
<protein>
    <recommendedName>
        <fullName evidence="2">Surface-adhesin protein E-like domain-containing protein</fullName>
    </recommendedName>
</protein>
<dbReference type="EMBL" id="LFEJ01000015">
    <property type="protein sequence ID" value="KMV34329.1"/>
    <property type="molecule type" value="Genomic_DNA"/>
</dbReference>
<feature type="domain" description="Surface-adhesin protein E-like" evidence="2">
    <location>
        <begin position="41"/>
        <end position="148"/>
    </location>
</feature>
<evidence type="ECO:0000313" key="3">
    <source>
        <dbReference type="EMBL" id="KMV34329.1"/>
    </source>
</evidence>
<keyword evidence="4" id="KW-1185">Reference proteome</keyword>
<comment type="caution">
    <text evidence="3">The sequence shown here is derived from an EMBL/GenBank/DDBJ whole genome shotgun (WGS) entry which is preliminary data.</text>
</comment>
<sequence length="169" mass="18539">MIKPLLLCSAVALLTACAGAGKPQPVVAGDPPHGVIKLLLDDKGGTYADLRAVSTWQGNARLRRFYLINNYSEQTVLNKDPRLVITSSRANNVINCDTQERTLFERIYFSQPYAQGEAIAASRKDAIGQWRSFPKESLIGIVAEMVCQIDPSRLKPEPAKSEPTLLGEL</sequence>
<feature type="signal peptide" evidence="1">
    <location>
        <begin position="1"/>
        <end position="20"/>
    </location>
</feature>
<gene>
    <name evidence="3" type="ORF">ACH50_13065</name>
</gene>
<keyword evidence="1" id="KW-0732">Signal</keyword>
<dbReference type="OrthoDB" id="6966015at2"/>
<dbReference type="Pfam" id="PF16747">
    <property type="entry name" value="Adhesin_E"/>
    <property type="match status" value="1"/>
</dbReference>
<dbReference type="InterPro" id="IPR031939">
    <property type="entry name" value="Adhesin_E-like"/>
</dbReference>
<dbReference type="Proteomes" id="UP000037315">
    <property type="component" value="Unassembled WGS sequence"/>
</dbReference>
<evidence type="ECO:0000313" key="4">
    <source>
        <dbReference type="Proteomes" id="UP000037315"/>
    </source>
</evidence>
<dbReference type="InterPro" id="IPR043088">
    <property type="entry name" value="Adhesin_E"/>
</dbReference>
<dbReference type="PROSITE" id="PS51257">
    <property type="entry name" value="PROKAR_LIPOPROTEIN"/>
    <property type="match status" value="1"/>
</dbReference>
<dbReference type="Gene3D" id="2.40.128.710">
    <property type="entry name" value="Surface-adhesin protein E"/>
    <property type="match status" value="1"/>
</dbReference>
<dbReference type="RefSeq" id="WP_029697660.1">
    <property type="nucleotide sequence ID" value="NZ_LFEJ01000015.1"/>
</dbReference>
<accession>A0A0J8YA58</accession>
<organism evidence="3 4">
    <name type="scientific">Franconibacter pulveris</name>
    <dbReference type="NCBI Taxonomy" id="435910"/>
    <lineage>
        <taxon>Bacteria</taxon>
        <taxon>Pseudomonadati</taxon>
        <taxon>Pseudomonadota</taxon>
        <taxon>Gammaproteobacteria</taxon>
        <taxon>Enterobacterales</taxon>
        <taxon>Enterobacteriaceae</taxon>
        <taxon>Franconibacter</taxon>
    </lineage>
</organism>
<evidence type="ECO:0000259" key="2">
    <source>
        <dbReference type="Pfam" id="PF16747"/>
    </source>
</evidence>
<name>A0A0J8YA58_9ENTR</name>
<feature type="chain" id="PRO_5005311862" description="Surface-adhesin protein E-like domain-containing protein" evidence="1">
    <location>
        <begin position="21"/>
        <end position="169"/>
    </location>
</feature>
<proteinExistence type="predicted"/>
<dbReference type="STRING" id="1121863.GCA_000621185_03852"/>
<dbReference type="PATRIC" id="fig|1656095.3.peg.2700"/>
<reference evidence="3 4" key="1">
    <citation type="submission" date="2015-06" db="EMBL/GenBank/DDBJ databases">
        <title>Genome sequencing of Cronobacter sp. strain DJ34 isolated from petroleum contaminated sludge of Duliajan Oil Fields, Assam, India.</title>
        <authorList>
            <person name="Pal S."/>
            <person name="Banerjee T.D."/>
            <person name="Roy A."/>
            <person name="Sar P."/>
            <person name="Kazy S.K."/>
        </authorList>
    </citation>
    <scope>NUCLEOTIDE SEQUENCE [LARGE SCALE GENOMIC DNA]</scope>
    <source>
        <strain evidence="3 4">DJ34</strain>
    </source>
</reference>